<dbReference type="InterPro" id="IPR021309">
    <property type="entry name" value="YgaP-like_TM"/>
</dbReference>
<keyword evidence="1" id="KW-1133">Transmembrane helix</keyword>
<keyword evidence="1" id="KW-0812">Transmembrane</keyword>
<feature type="domain" description="Rhodanese" evidence="2">
    <location>
        <begin position="2"/>
        <end position="73"/>
    </location>
</feature>
<dbReference type="Pfam" id="PF11127">
    <property type="entry name" value="YgaP-like_TM"/>
    <property type="match status" value="1"/>
</dbReference>
<gene>
    <name evidence="3" type="ORF">BRCON_1142</name>
</gene>
<protein>
    <recommendedName>
        <fullName evidence="2">Rhodanese domain-containing protein</fullName>
    </recommendedName>
</protein>
<dbReference type="SUPFAM" id="SSF52821">
    <property type="entry name" value="Rhodanese/Cell cycle control phosphatase"/>
    <property type="match status" value="1"/>
</dbReference>
<dbReference type="InterPro" id="IPR001763">
    <property type="entry name" value="Rhodanese-like_dom"/>
</dbReference>
<dbReference type="InterPro" id="IPR036873">
    <property type="entry name" value="Rhodanese-like_dom_sf"/>
</dbReference>
<evidence type="ECO:0000313" key="3">
    <source>
        <dbReference type="EMBL" id="AXA35919.1"/>
    </source>
</evidence>
<dbReference type="Proteomes" id="UP000262583">
    <property type="component" value="Chromosome"/>
</dbReference>
<name>A0A2Z4Y4K5_SUMC1</name>
<feature type="transmembrane region" description="Helical" evidence="1">
    <location>
        <begin position="100"/>
        <end position="121"/>
    </location>
</feature>
<sequence>MPGSENVPLQELDPAKYMQSHQVAPGETVYILCKAGVRAQRAAETFVAAGFKNVAVVEGGIVKWEAEGLPVEKTSVLSIEQQVRLGVGSMILLGTVLGAFIHPAFLVVPAFMGCGLIVAGFRGKCPLESMLTRMPWNRTAPQVSCCQPQAN</sequence>
<dbReference type="PROSITE" id="PS50206">
    <property type="entry name" value="RHODANESE_3"/>
    <property type="match status" value="1"/>
</dbReference>
<dbReference type="EMBL" id="CP030759">
    <property type="protein sequence ID" value="AXA35919.1"/>
    <property type="molecule type" value="Genomic_DNA"/>
</dbReference>
<dbReference type="KEGG" id="schv:BRCON_1142"/>
<evidence type="ECO:0000259" key="2">
    <source>
        <dbReference type="PROSITE" id="PS50206"/>
    </source>
</evidence>
<evidence type="ECO:0000256" key="1">
    <source>
        <dbReference type="SAM" id="Phobius"/>
    </source>
</evidence>
<proteinExistence type="predicted"/>
<dbReference type="CDD" id="cd00158">
    <property type="entry name" value="RHOD"/>
    <property type="match status" value="1"/>
</dbReference>
<keyword evidence="1" id="KW-0472">Membrane</keyword>
<organism evidence="3 4">
    <name type="scientific">Sumerlaea chitinivorans</name>
    <dbReference type="NCBI Taxonomy" id="2250252"/>
    <lineage>
        <taxon>Bacteria</taxon>
        <taxon>Candidatus Sumerlaeota</taxon>
        <taxon>Candidatus Sumerlaeia</taxon>
        <taxon>Candidatus Sumerlaeales</taxon>
        <taxon>Candidatus Sumerlaeaceae</taxon>
        <taxon>Candidatus Sumerlaea</taxon>
    </lineage>
</organism>
<dbReference type="Gene3D" id="3.40.250.10">
    <property type="entry name" value="Rhodanese-like domain"/>
    <property type="match status" value="1"/>
</dbReference>
<evidence type="ECO:0000313" key="4">
    <source>
        <dbReference type="Proteomes" id="UP000262583"/>
    </source>
</evidence>
<accession>A0A2Z4Y4K5</accession>
<dbReference type="Gene3D" id="6.10.140.1340">
    <property type="match status" value="1"/>
</dbReference>
<dbReference type="AlphaFoldDB" id="A0A2Z4Y4K5"/>
<dbReference type="Pfam" id="PF00581">
    <property type="entry name" value="Rhodanese"/>
    <property type="match status" value="1"/>
</dbReference>
<reference evidence="3 4" key="1">
    <citation type="submission" date="2018-05" db="EMBL/GenBank/DDBJ databases">
        <title>A metagenomic window into the 2 km-deep terrestrial subsurface aquifer revealed taxonomically and functionally diverse microbial community comprising novel uncultured bacterial lineages.</title>
        <authorList>
            <person name="Kadnikov V.V."/>
            <person name="Mardanov A.V."/>
            <person name="Beletsky A.V."/>
            <person name="Banks D."/>
            <person name="Pimenov N.V."/>
            <person name="Frank Y.A."/>
            <person name="Karnachuk O.V."/>
            <person name="Ravin N.V."/>
        </authorList>
    </citation>
    <scope>NUCLEOTIDE SEQUENCE [LARGE SCALE GENOMIC DNA]</scope>
    <source>
        <strain evidence="3">BY</strain>
    </source>
</reference>